<proteinExistence type="predicted"/>
<evidence type="ECO:0000313" key="2">
    <source>
        <dbReference type="EMBL" id="MCP2330483.1"/>
    </source>
</evidence>
<keyword evidence="3" id="KW-1185">Reference proteome</keyword>
<evidence type="ECO:0000256" key="1">
    <source>
        <dbReference type="SAM" id="MobiDB-lite"/>
    </source>
</evidence>
<accession>A0ABT1JDI4</accession>
<organism evidence="2 3">
    <name type="scientific">Actinoalloteichus caeruleus DSM 43889</name>
    <dbReference type="NCBI Taxonomy" id="1120930"/>
    <lineage>
        <taxon>Bacteria</taxon>
        <taxon>Bacillati</taxon>
        <taxon>Actinomycetota</taxon>
        <taxon>Actinomycetes</taxon>
        <taxon>Pseudonocardiales</taxon>
        <taxon>Pseudonocardiaceae</taxon>
        <taxon>Actinoalloteichus</taxon>
        <taxon>Actinoalloteichus cyanogriseus</taxon>
    </lineage>
</organism>
<dbReference type="Proteomes" id="UP000791080">
    <property type="component" value="Unassembled WGS sequence"/>
</dbReference>
<gene>
    <name evidence="2" type="ORF">G443_000753</name>
</gene>
<reference evidence="2 3" key="1">
    <citation type="submission" date="2022-06" db="EMBL/GenBank/DDBJ databases">
        <title>Genomic Encyclopedia of Type Strains, Phase I: the one thousand microbial genomes (KMG-I) project.</title>
        <authorList>
            <person name="Kyrpides N."/>
        </authorList>
    </citation>
    <scope>NUCLEOTIDE SEQUENCE [LARGE SCALE GENOMIC DNA]</scope>
    <source>
        <strain evidence="2 3">DSM 43889</strain>
    </source>
</reference>
<feature type="region of interest" description="Disordered" evidence="1">
    <location>
        <begin position="1"/>
        <end position="22"/>
    </location>
</feature>
<comment type="caution">
    <text evidence="2">The sequence shown here is derived from an EMBL/GenBank/DDBJ whole genome shotgun (WGS) entry which is preliminary data.</text>
</comment>
<sequence length="46" mass="4411">MTGGSTPPVVVTDPAGPLPVGLAGSPPAAVALVGGRRGHRRPDVLG</sequence>
<protein>
    <submittedName>
        <fullName evidence="2">Uncharacterized protein</fullName>
    </submittedName>
</protein>
<evidence type="ECO:0000313" key="3">
    <source>
        <dbReference type="Proteomes" id="UP000791080"/>
    </source>
</evidence>
<name>A0ABT1JDI4_ACTCY</name>
<dbReference type="EMBL" id="AUBJ02000001">
    <property type="protein sequence ID" value="MCP2330483.1"/>
    <property type="molecule type" value="Genomic_DNA"/>
</dbReference>